<evidence type="ECO:0000256" key="6">
    <source>
        <dbReference type="SAM" id="Phobius"/>
    </source>
</evidence>
<sequence>MKKLRNVLQLYRLDWKRIGQNPIALFLVIALMVLPSLYAWFNIKALWDPYGNTKDLPIAVYSADIGATLKETEVNVGEEVIDNLHKNKQLGWRFVSSKEQITKGVQSGKYYAGIYLPPEFSEDLLSFVDGEIKKPEINYYFNGKINAIAPKITEKGATSVQEQISRQFIETASSTLLEVFNAIGYTLEENLVSINKVKNLILTTNDNLGKIDGYTKEVVSLQKELPNIKQKLAKANEMVDYLPEVDALATKIVALNEKFPDIQKEAGVILTLQEKIPEIEQASQQVAMIDQDFEKIAQTVSEGVTEGKEALEIVQQVQSLLPMIQQFGEDSTNFVAKTQEAATKLQQALPQIQKIVTFNFEALGSVSARINSIAKDLQAYLSQPETGLTPEEKAAILRILQTADTTMSEQIRLIDGLSQWLTQINQEQVFDGVLGQLADVKQRIQQLQQLNQFLISNSDTISKETLLEHVNQIEAVSAGINQVIGSIDVANITATIDRTLTQEVLPALSNVQQLLEKGSQIDLTKLLSATQTTIQNAVQLLEKYEKELPAIGQEIHTANQMLSSHLSTIIQGINRGAELYKNDLPVLGEKLQRAAAFSQNEWPVIKKEMTDTLTMVNDKMPSVESALNEGVRLINEDWPTIQQGIKKAAAAIEKGESMIDLGDIIKLLKADALSESEFLANPVELKRKEYYPIENNGSASTPFYTALCLWVGALLLSSLAATSFHLSEEEKGKYTKRETFVARLLTFLSIAIPQALIVSLGNLWGLGVDTANPLASVLFAVLIALTFMMMIYVFVALFGNLGKGIGIIILVLSISGGGGNYPIQVSGPFFQAIHPFLPFTYAVNLLREATGGIYWANAWLDIIVLISLMIVFAILGTWVYPKVEPFTEKIEKRARESHFFH</sequence>
<dbReference type="InterPro" id="IPR013525">
    <property type="entry name" value="ABC2_TM"/>
</dbReference>
<dbReference type="GO" id="GO:0140359">
    <property type="term" value="F:ABC-type transporter activity"/>
    <property type="evidence" value="ECO:0007669"/>
    <property type="project" value="InterPro"/>
</dbReference>
<feature type="transmembrane region" description="Helical" evidence="6">
    <location>
        <begin position="858"/>
        <end position="880"/>
    </location>
</feature>
<dbReference type="Proteomes" id="UP000622610">
    <property type="component" value="Unassembled WGS sequence"/>
</dbReference>
<feature type="coiled-coil region" evidence="5">
    <location>
        <begin position="527"/>
        <end position="554"/>
    </location>
</feature>
<keyword evidence="3 6" id="KW-1133">Transmembrane helix</keyword>
<evidence type="ECO:0000313" key="8">
    <source>
        <dbReference type="EMBL" id="GGI64979.1"/>
    </source>
</evidence>
<protein>
    <submittedName>
        <fullName evidence="8">Phage infection protein</fullName>
    </submittedName>
</protein>
<evidence type="ECO:0000256" key="2">
    <source>
        <dbReference type="ARBA" id="ARBA00022692"/>
    </source>
</evidence>
<dbReference type="RefSeq" id="WP_188366825.1">
    <property type="nucleotide sequence ID" value="NZ_BMDT01000002.1"/>
</dbReference>
<dbReference type="GO" id="GO:0016020">
    <property type="term" value="C:membrane"/>
    <property type="evidence" value="ECO:0007669"/>
    <property type="project" value="UniProtKB-SubCell"/>
</dbReference>
<comment type="caution">
    <text evidence="8">The sequence shown here is derived from an EMBL/GenBank/DDBJ whole genome shotgun (WGS) entry which is preliminary data.</text>
</comment>
<proteinExistence type="predicted"/>
<evidence type="ECO:0000256" key="1">
    <source>
        <dbReference type="ARBA" id="ARBA00004141"/>
    </source>
</evidence>
<dbReference type="AlphaFoldDB" id="A0A917JGP6"/>
<feature type="transmembrane region" description="Helical" evidence="6">
    <location>
        <begin position="805"/>
        <end position="823"/>
    </location>
</feature>
<dbReference type="PANTHER" id="PTHR43077">
    <property type="entry name" value="TRANSPORT PERMEASE YVFS-RELATED"/>
    <property type="match status" value="1"/>
</dbReference>
<keyword evidence="5" id="KW-0175">Coiled coil</keyword>
<dbReference type="InterPro" id="IPR017501">
    <property type="entry name" value="Phage_infect_YhgE_C"/>
</dbReference>
<dbReference type="PANTHER" id="PTHR43077:SF10">
    <property type="entry name" value="TRANSPORT PERMEASE PROTEIN"/>
    <property type="match status" value="1"/>
</dbReference>
<feature type="transmembrane region" description="Helical" evidence="6">
    <location>
        <begin position="703"/>
        <end position="724"/>
    </location>
</feature>
<reference evidence="8" key="1">
    <citation type="journal article" date="2014" name="Int. J. Syst. Evol. Microbiol.">
        <title>Complete genome sequence of Corynebacterium casei LMG S-19264T (=DSM 44701T), isolated from a smear-ripened cheese.</title>
        <authorList>
            <consortium name="US DOE Joint Genome Institute (JGI-PGF)"/>
            <person name="Walter F."/>
            <person name="Albersmeier A."/>
            <person name="Kalinowski J."/>
            <person name="Ruckert C."/>
        </authorList>
    </citation>
    <scope>NUCLEOTIDE SEQUENCE</scope>
    <source>
        <strain evidence="8">CCM 8433</strain>
    </source>
</reference>
<feature type="domain" description="ABC-2 type transporter transmembrane" evidence="7">
    <location>
        <begin position="26"/>
        <end position="168"/>
    </location>
</feature>
<feature type="transmembrane region" description="Helical" evidence="6">
    <location>
        <begin position="21"/>
        <end position="41"/>
    </location>
</feature>
<reference evidence="8" key="2">
    <citation type="submission" date="2020-09" db="EMBL/GenBank/DDBJ databases">
        <authorList>
            <person name="Sun Q."/>
            <person name="Sedlacek I."/>
        </authorList>
    </citation>
    <scope>NUCLEOTIDE SEQUENCE</scope>
    <source>
        <strain evidence="8">CCM 8433</strain>
    </source>
</reference>
<keyword evidence="4 6" id="KW-0472">Membrane</keyword>
<feature type="coiled-coil region" evidence="5">
    <location>
        <begin position="211"/>
        <end position="238"/>
    </location>
</feature>
<evidence type="ECO:0000256" key="5">
    <source>
        <dbReference type="SAM" id="Coils"/>
    </source>
</evidence>
<keyword evidence="2 6" id="KW-0812">Transmembrane</keyword>
<feature type="transmembrane region" description="Helical" evidence="6">
    <location>
        <begin position="744"/>
        <end position="765"/>
    </location>
</feature>
<dbReference type="InterPro" id="IPR017500">
    <property type="entry name" value="Phage_infect_YhgE_N"/>
</dbReference>
<dbReference type="InterPro" id="IPR051328">
    <property type="entry name" value="T7SS_ABC-Transporter"/>
</dbReference>
<gene>
    <name evidence="8" type="primary">pip</name>
    <name evidence="8" type="ORF">GCM10011482_06330</name>
</gene>
<dbReference type="Gene3D" id="3.40.1710.10">
    <property type="entry name" value="abc type-2 transporter like domain"/>
    <property type="match status" value="1"/>
</dbReference>
<feature type="transmembrane region" description="Helical" evidence="6">
    <location>
        <begin position="777"/>
        <end position="798"/>
    </location>
</feature>
<evidence type="ECO:0000259" key="7">
    <source>
        <dbReference type="Pfam" id="PF12698"/>
    </source>
</evidence>
<name>A0A917JGP6_9ENTE</name>
<comment type="subcellular location">
    <subcellularLocation>
        <location evidence="1">Membrane</location>
        <topology evidence="1">Multi-pass membrane protein</topology>
    </subcellularLocation>
</comment>
<evidence type="ECO:0000256" key="3">
    <source>
        <dbReference type="ARBA" id="ARBA00022989"/>
    </source>
</evidence>
<keyword evidence="9" id="KW-1185">Reference proteome</keyword>
<dbReference type="NCBIfam" id="TIGR03061">
    <property type="entry name" value="pip_yhgE_Nterm"/>
    <property type="match status" value="1"/>
</dbReference>
<dbReference type="NCBIfam" id="TIGR03062">
    <property type="entry name" value="pip_yhgE_Cterm"/>
    <property type="match status" value="1"/>
</dbReference>
<dbReference type="EMBL" id="BMDT01000002">
    <property type="protein sequence ID" value="GGI64979.1"/>
    <property type="molecule type" value="Genomic_DNA"/>
</dbReference>
<evidence type="ECO:0000256" key="4">
    <source>
        <dbReference type="ARBA" id="ARBA00023136"/>
    </source>
</evidence>
<accession>A0A917JGP6</accession>
<dbReference type="Pfam" id="PF12698">
    <property type="entry name" value="ABC2_membrane_3"/>
    <property type="match status" value="1"/>
</dbReference>
<organism evidence="8 9">
    <name type="scientific">Enterococcus alcedinis</name>
    <dbReference type="NCBI Taxonomy" id="1274384"/>
    <lineage>
        <taxon>Bacteria</taxon>
        <taxon>Bacillati</taxon>
        <taxon>Bacillota</taxon>
        <taxon>Bacilli</taxon>
        <taxon>Lactobacillales</taxon>
        <taxon>Enterococcaceae</taxon>
        <taxon>Enterococcus</taxon>
    </lineage>
</organism>
<evidence type="ECO:0000313" key="9">
    <source>
        <dbReference type="Proteomes" id="UP000622610"/>
    </source>
</evidence>